<dbReference type="AlphaFoldDB" id="A0ABD3MFV2"/>
<dbReference type="InterPro" id="IPR051970">
    <property type="entry name" value="TEL2_Regulation"/>
</dbReference>
<dbReference type="Proteomes" id="UP001530293">
    <property type="component" value="Unassembled WGS sequence"/>
</dbReference>
<feature type="compositionally biased region" description="Low complexity" evidence="2">
    <location>
        <begin position="792"/>
        <end position="814"/>
    </location>
</feature>
<sequence length="1157" mass="129012">MSLPAIAASHAMSAAAQSILEIKRDGAKMDPSLPSAWHQHQVRPLLDACQNCAVDSSQGSLVGALKSLHCELIQIRTSPSFTPESFRVQENLSAPSDFNQQGEDTSTLAELDDSTEHEFLRHVAEELIDLERAILHVNDEVDGEFSPREYSCDDDYGWYNEILHKIVSIANGSNDVCKNDDVIRISTFLRISAAIINDRWIDRCLDVCGYAISLEVAVDCLRRIVHHSTIASSDTAATIAPATKASSLEENSLWNQTKTKCPGFAAAITSIRTIRRRLLHVPAFGTEGGFNFIPFPRRFQHALLRFYDILDTQRLCSVSEYLILPLEYHLSWQSRHTNQTQLLSDSLVSLAMSVLPALISSSCYAKHLCLPSWAKTNISLGILFQSAWKSVLLGELFGRVTTTETHDSASSKNPTVIAEVASKNFQLLVRQIIESGRSNLIARQIYKCWKSFDIDPCPPDIGGSQTPRSIFCRQLESIIGSIASKREIAMFTQAVLHHCIQLEVSNSDLDSQLSKLARNKLYVTCKADILPFLRDILLPSFAKDKELADALVHFIILSPPQSFHNNEQTIRSYQQLRAIDQAVPCCLAQLLAFCDVRSDIDDESKFRDTRSLLFSDDESVLSSRRANVLLSNLFAVASVWCEHVFITRTDLLQQQYVTEFLLYPLEWMLLTQDDLQKDLSDDGTTLAAVIVQGVSLRLDVSRSESIRVDGMRVAEALASLLGQALRFDELHQSDDTDAEYIVEEASKIDTDGKGKRRKRVNRAPKRRGLIVVDPDALVPDDSDSSDGNSRCDSSTSSTDEGNSSDSVSSWGEDSLQPYEMDDDEEDLRPVPRPRNLRECLAYLIATKNDDLAYDRHQSALTELVPIIAAQPLDLHDVISTLLRVLLHLEDSFNIDQFSAKRWDCLLTLGLHAPYETCVHLIGEMKESFPIRLEALFLVRSIAQALSSINPHRDHNLVSNDIDQEISRCSTKLQLALGIRDSGGDANTEQLTQSSKTRRWRKHRESSTSTPNRFGPISVQMIFCMFNFLSQTRADEVIWGGSTGERFLAEFLKTLSIMLHCSRTHPSSALRVLAVDLFELAWSFRDAICADVRHAALLAVLTCVSILPVEVVIQHSNGMSSFLTHCSARDDNADCRSLASLIAGSISERISQNLIGQA</sequence>
<protein>
    <recommendedName>
        <fullName evidence="3">Telomere length regulation protein conserved domain-containing protein</fullName>
    </recommendedName>
</protein>
<evidence type="ECO:0000259" key="3">
    <source>
        <dbReference type="Pfam" id="PF10193"/>
    </source>
</evidence>
<comment type="similarity">
    <text evidence="1">Belongs to the TEL2 family.</text>
</comment>
<dbReference type="Gene3D" id="1.25.40.720">
    <property type="entry name" value="Telomere length regulation protein 2, C-terminal domain"/>
    <property type="match status" value="1"/>
</dbReference>
<dbReference type="Pfam" id="PF10193">
    <property type="entry name" value="Telomere_reg-2"/>
    <property type="match status" value="1"/>
</dbReference>
<feature type="region of interest" description="Disordered" evidence="2">
    <location>
        <begin position="983"/>
        <end position="1012"/>
    </location>
</feature>
<dbReference type="PANTHER" id="PTHR15830:SF10">
    <property type="entry name" value="TELOMERE LENGTH REGULATION PROTEIN TEL2 HOMOLOG"/>
    <property type="match status" value="1"/>
</dbReference>
<organism evidence="4 5">
    <name type="scientific">Discostella pseudostelligera</name>
    <dbReference type="NCBI Taxonomy" id="259834"/>
    <lineage>
        <taxon>Eukaryota</taxon>
        <taxon>Sar</taxon>
        <taxon>Stramenopiles</taxon>
        <taxon>Ochrophyta</taxon>
        <taxon>Bacillariophyta</taxon>
        <taxon>Coscinodiscophyceae</taxon>
        <taxon>Thalassiosirophycidae</taxon>
        <taxon>Stephanodiscales</taxon>
        <taxon>Stephanodiscaceae</taxon>
        <taxon>Discostella</taxon>
    </lineage>
</organism>
<comment type="caution">
    <text evidence="4">The sequence shown here is derived from an EMBL/GenBank/DDBJ whole genome shotgun (WGS) entry which is preliminary data.</text>
</comment>
<evidence type="ECO:0000313" key="4">
    <source>
        <dbReference type="EMBL" id="KAL3763000.1"/>
    </source>
</evidence>
<dbReference type="InterPro" id="IPR038528">
    <property type="entry name" value="TEL2_C_sf"/>
</dbReference>
<feature type="compositionally biased region" description="Polar residues" evidence="2">
    <location>
        <begin position="984"/>
        <end position="994"/>
    </location>
</feature>
<evidence type="ECO:0000313" key="5">
    <source>
        <dbReference type="Proteomes" id="UP001530293"/>
    </source>
</evidence>
<dbReference type="InterPro" id="IPR019337">
    <property type="entry name" value="Telomere_length_regulation_dom"/>
</dbReference>
<dbReference type="EMBL" id="JALLBG020000130">
    <property type="protein sequence ID" value="KAL3763000.1"/>
    <property type="molecule type" value="Genomic_DNA"/>
</dbReference>
<proteinExistence type="inferred from homology"/>
<feature type="domain" description="Telomere length regulation protein conserved" evidence="3">
    <location>
        <begin position="833"/>
        <end position="924"/>
    </location>
</feature>
<reference evidence="4 5" key="1">
    <citation type="submission" date="2024-10" db="EMBL/GenBank/DDBJ databases">
        <title>Updated reference genomes for cyclostephanoid diatoms.</title>
        <authorList>
            <person name="Roberts W.R."/>
            <person name="Alverson A.J."/>
        </authorList>
    </citation>
    <scope>NUCLEOTIDE SEQUENCE [LARGE SCALE GENOMIC DNA]</scope>
    <source>
        <strain evidence="4 5">AJA232-27</strain>
    </source>
</reference>
<name>A0ABD3MFV2_9STRA</name>
<keyword evidence="5" id="KW-1185">Reference proteome</keyword>
<accession>A0ABD3MFV2</accession>
<evidence type="ECO:0000256" key="2">
    <source>
        <dbReference type="SAM" id="MobiDB-lite"/>
    </source>
</evidence>
<evidence type="ECO:0000256" key="1">
    <source>
        <dbReference type="ARBA" id="ARBA00006133"/>
    </source>
</evidence>
<feature type="region of interest" description="Disordered" evidence="2">
    <location>
        <begin position="770"/>
        <end position="831"/>
    </location>
</feature>
<dbReference type="PANTHER" id="PTHR15830">
    <property type="entry name" value="TELOMERE LENGTH REGULATION PROTEIN TEL2 FAMILY MEMBER"/>
    <property type="match status" value="1"/>
</dbReference>
<gene>
    <name evidence="4" type="ORF">ACHAWU_001147</name>
</gene>